<dbReference type="PANTHER" id="PTHR47890:SF1">
    <property type="entry name" value="LD24308P"/>
    <property type="match status" value="1"/>
</dbReference>
<dbReference type="VEuPathDB" id="VectorBase:CSON013308"/>
<keyword evidence="1" id="KW-0732">Signal</keyword>
<evidence type="ECO:0000313" key="3">
    <source>
        <dbReference type="EMBL" id="SSX26320.1"/>
    </source>
</evidence>
<dbReference type="InterPro" id="IPR032062">
    <property type="entry name" value="DUF4803"/>
</dbReference>
<evidence type="ECO:0000256" key="1">
    <source>
        <dbReference type="SAM" id="SignalP"/>
    </source>
</evidence>
<dbReference type="AlphaFoldDB" id="A0A336KP84"/>
<dbReference type="EMBL" id="UFQS01000666">
    <property type="protein sequence ID" value="SSX05961.1"/>
    <property type="molecule type" value="Genomic_DNA"/>
</dbReference>
<accession>A0A336KP84</accession>
<proteinExistence type="predicted"/>
<evidence type="ECO:0000313" key="2">
    <source>
        <dbReference type="EMBL" id="SSX05961.1"/>
    </source>
</evidence>
<sequence length="636" mass="73738">MSQNCVFTGIIITLLVIQTHALKPKGATEIDIERTRYLQLQNDMWTLLNVDSNANINKHDVQEKLYTVYRDLAVSNWTDRYKETDFGFLQRFYEWNLVQKDLFAIQTLWDAFKTFLANQFTTSDFNELAGVDFTDTVFHDKQLTMNGSLDGIYRIMVKQGFYYKAALEAKNSICSTKQSPQQMMYQLYNVLSLTELKGYAMMQFSWMLLKTYGKGNFSKEAEIMKNQFNERTNKTQELLKRVMERADRSVWRCDPNHHVAGETYEEITRLLQGYIENEVDLNADGTCMENCAAYQYTESHGCFKGEKKFCSRQEKCNGKLLHCRYVDSDMWICPARSTSSRRYEYIEYENGKIFGKQQACVRGTTKVDSWWRYLFWHCSYCMCLCDQQGKKSDRYFNLRESVSDVANNKVVTGVRFTKQNRIIHIQIQEGTLLQRGAIDPSSVQWKPVSDYTIFDRGIRNGHDYHTLKWDNRSFDLDDLVAKPSHVLTGVKLRVIGTHLNLEIRVNEFDFISGRIDPTGEWISNDNTDQSLVKRSEIKLNRPDIPTATSMKSLPNSYPNQFIDFTNSDFDSDAAQSTVPFIDIQEVTSEPLVPLSGIGTYHKGRDLSGGFVALKIITYDFSPHIQLPDYNENYAEK</sequence>
<organism evidence="2">
    <name type="scientific">Culicoides sonorensis</name>
    <name type="common">Biting midge</name>
    <dbReference type="NCBI Taxonomy" id="179676"/>
    <lineage>
        <taxon>Eukaryota</taxon>
        <taxon>Metazoa</taxon>
        <taxon>Ecdysozoa</taxon>
        <taxon>Arthropoda</taxon>
        <taxon>Hexapoda</taxon>
        <taxon>Insecta</taxon>
        <taxon>Pterygota</taxon>
        <taxon>Neoptera</taxon>
        <taxon>Endopterygota</taxon>
        <taxon>Diptera</taxon>
        <taxon>Nematocera</taxon>
        <taxon>Chironomoidea</taxon>
        <taxon>Ceratopogonidae</taxon>
        <taxon>Ceratopogoninae</taxon>
        <taxon>Culicoides</taxon>
        <taxon>Monoculicoides</taxon>
    </lineage>
</organism>
<dbReference type="Pfam" id="PF16061">
    <property type="entry name" value="DUF4803"/>
    <property type="match status" value="1"/>
</dbReference>
<reference evidence="3" key="2">
    <citation type="submission" date="2018-07" db="EMBL/GenBank/DDBJ databases">
        <authorList>
            <person name="Quirk P.G."/>
            <person name="Krulwich T.A."/>
        </authorList>
    </citation>
    <scope>NUCLEOTIDE SEQUENCE</scope>
</reference>
<dbReference type="EMBL" id="UFQT01000666">
    <property type="protein sequence ID" value="SSX26320.1"/>
    <property type="molecule type" value="Genomic_DNA"/>
</dbReference>
<dbReference type="OMA" id="HNNAPIM"/>
<gene>
    <name evidence="2" type="primary">CSON013308</name>
</gene>
<protein>
    <submittedName>
        <fullName evidence="2">CSON013308 protein</fullName>
    </submittedName>
</protein>
<name>A0A336KP84_CULSO</name>
<dbReference type="PANTHER" id="PTHR47890">
    <property type="entry name" value="LD24308P"/>
    <property type="match status" value="1"/>
</dbReference>
<feature type="chain" id="PRO_5036328532" evidence="1">
    <location>
        <begin position="22"/>
        <end position="636"/>
    </location>
</feature>
<feature type="signal peptide" evidence="1">
    <location>
        <begin position="1"/>
        <end position="21"/>
    </location>
</feature>
<reference evidence="2" key="1">
    <citation type="submission" date="2018-04" db="EMBL/GenBank/DDBJ databases">
        <authorList>
            <person name="Go L.Y."/>
            <person name="Mitchell J.A."/>
        </authorList>
    </citation>
    <scope>NUCLEOTIDE SEQUENCE</scope>
    <source>
        <tissue evidence="2">Whole organism</tissue>
    </source>
</reference>